<keyword evidence="4" id="KW-1185">Reference proteome</keyword>
<evidence type="ECO:0000313" key="4">
    <source>
        <dbReference type="Proteomes" id="UP000305948"/>
    </source>
</evidence>
<protein>
    <submittedName>
        <fullName evidence="3">Uncharacterized protein</fullName>
    </submittedName>
</protein>
<sequence length="245" mass="26010">MLRLGVFCFLIYSLISQVHSFIILNPSPSLYWISNNTNSSGVAYSGANYIRFLRNETDPIDDNLSAVLINSTGNWVEHWVDLTTYIRGPPGVYYTDVVSPGQWDIFVGDNAVTGVYTLALVNITAWANSPNTPLAPGILLYQSPSFNIYKAPQTTMQPVNNCSLAGGAATWKASATLESLDTSSQCPPNATQTQSLASSPSSTVTKHANNTAQSDVPTSAAARSVLGFVSLVGVGAGSLSLLLAL</sequence>
<dbReference type="Proteomes" id="UP000305948">
    <property type="component" value="Unassembled WGS sequence"/>
</dbReference>
<feature type="signal peptide" evidence="2">
    <location>
        <begin position="1"/>
        <end position="20"/>
    </location>
</feature>
<proteinExistence type="predicted"/>
<gene>
    <name evidence="3" type="ORF">OE88DRAFT_1661563</name>
</gene>
<accession>A0A5C3MYE5</accession>
<feature type="region of interest" description="Disordered" evidence="1">
    <location>
        <begin position="182"/>
        <end position="216"/>
    </location>
</feature>
<dbReference type="OrthoDB" id="10390332at2759"/>
<evidence type="ECO:0000313" key="3">
    <source>
        <dbReference type="EMBL" id="TFK50047.1"/>
    </source>
</evidence>
<organism evidence="3 4">
    <name type="scientific">Heliocybe sulcata</name>
    <dbReference type="NCBI Taxonomy" id="5364"/>
    <lineage>
        <taxon>Eukaryota</taxon>
        <taxon>Fungi</taxon>
        <taxon>Dikarya</taxon>
        <taxon>Basidiomycota</taxon>
        <taxon>Agaricomycotina</taxon>
        <taxon>Agaricomycetes</taxon>
        <taxon>Gloeophyllales</taxon>
        <taxon>Gloeophyllaceae</taxon>
        <taxon>Heliocybe</taxon>
    </lineage>
</organism>
<dbReference type="EMBL" id="ML213514">
    <property type="protein sequence ID" value="TFK50047.1"/>
    <property type="molecule type" value="Genomic_DNA"/>
</dbReference>
<keyword evidence="2" id="KW-0732">Signal</keyword>
<dbReference type="AlphaFoldDB" id="A0A5C3MYE5"/>
<feature type="chain" id="PRO_5023002295" evidence="2">
    <location>
        <begin position="21"/>
        <end position="245"/>
    </location>
</feature>
<evidence type="ECO:0000256" key="1">
    <source>
        <dbReference type="SAM" id="MobiDB-lite"/>
    </source>
</evidence>
<reference evidence="3 4" key="1">
    <citation type="journal article" date="2019" name="Nat. Ecol. Evol.">
        <title>Megaphylogeny resolves global patterns of mushroom evolution.</title>
        <authorList>
            <person name="Varga T."/>
            <person name="Krizsan K."/>
            <person name="Foldi C."/>
            <person name="Dima B."/>
            <person name="Sanchez-Garcia M."/>
            <person name="Sanchez-Ramirez S."/>
            <person name="Szollosi G.J."/>
            <person name="Szarkandi J.G."/>
            <person name="Papp V."/>
            <person name="Albert L."/>
            <person name="Andreopoulos W."/>
            <person name="Angelini C."/>
            <person name="Antonin V."/>
            <person name="Barry K.W."/>
            <person name="Bougher N.L."/>
            <person name="Buchanan P."/>
            <person name="Buyck B."/>
            <person name="Bense V."/>
            <person name="Catcheside P."/>
            <person name="Chovatia M."/>
            <person name="Cooper J."/>
            <person name="Damon W."/>
            <person name="Desjardin D."/>
            <person name="Finy P."/>
            <person name="Geml J."/>
            <person name="Haridas S."/>
            <person name="Hughes K."/>
            <person name="Justo A."/>
            <person name="Karasinski D."/>
            <person name="Kautmanova I."/>
            <person name="Kiss B."/>
            <person name="Kocsube S."/>
            <person name="Kotiranta H."/>
            <person name="LaButti K.M."/>
            <person name="Lechner B.E."/>
            <person name="Liimatainen K."/>
            <person name="Lipzen A."/>
            <person name="Lukacs Z."/>
            <person name="Mihaltcheva S."/>
            <person name="Morgado L.N."/>
            <person name="Niskanen T."/>
            <person name="Noordeloos M.E."/>
            <person name="Ohm R.A."/>
            <person name="Ortiz-Santana B."/>
            <person name="Ovrebo C."/>
            <person name="Racz N."/>
            <person name="Riley R."/>
            <person name="Savchenko A."/>
            <person name="Shiryaev A."/>
            <person name="Soop K."/>
            <person name="Spirin V."/>
            <person name="Szebenyi C."/>
            <person name="Tomsovsky M."/>
            <person name="Tulloss R.E."/>
            <person name="Uehling J."/>
            <person name="Grigoriev I.V."/>
            <person name="Vagvolgyi C."/>
            <person name="Papp T."/>
            <person name="Martin F.M."/>
            <person name="Miettinen O."/>
            <person name="Hibbett D.S."/>
            <person name="Nagy L.G."/>
        </authorList>
    </citation>
    <scope>NUCLEOTIDE SEQUENCE [LARGE SCALE GENOMIC DNA]</scope>
    <source>
        <strain evidence="3 4">OMC1185</strain>
    </source>
</reference>
<evidence type="ECO:0000256" key="2">
    <source>
        <dbReference type="SAM" id="SignalP"/>
    </source>
</evidence>
<name>A0A5C3MYE5_9AGAM</name>